<protein>
    <submittedName>
        <fullName evidence="2">Helix-turn-helix domain-containing protein</fullName>
    </submittedName>
</protein>
<feature type="domain" description="HTH cro/C1-type" evidence="1">
    <location>
        <begin position="13"/>
        <end position="65"/>
    </location>
</feature>
<proteinExistence type="predicted"/>
<accession>A0A1I0LTX4</accession>
<dbReference type="PROSITE" id="PS50943">
    <property type="entry name" value="HTH_CROC1"/>
    <property type="match status" value="1"/>
</dbReference>
<dbReference type="InterPro" id="IPR010982">
    <property type="entry name" value="Lambda_DNA-bd_dom_sf"/>
</dbReference>
<reference evidence="2 3" key="1">
    <citation type="submission" date="2016-10" db="EMBL/GenBank/DDBJ databases">
        <authorList>
            <person name="de Groot N.N."/>
        </authorList>
    </citation>
    <scope>NUCLEOTIDE SEQUENCE [LARGE SCALE GENOMIC DNA]</scope>
    <source>
        <strain evidence="2 3">CGMCC 4.5598</strain>
    </source>
</reference>
<dbReference type="SMART" id="SM00530">
    <property type="entry name" value="HTH_XRE"/>
    <property type="match status" value="1"/>
</dbReference>
<sequence length="444" mass="47335">MPDGTAVLFGQVMRHFREAQGLSVRGLAKAARVDPSRISRAENGLARLSPSAVKAVDQVLHTDGLLVVLRQGATQNATLFPPRNTIPGILEMSMSNGGDYPDDDAVTVPISIAGKVVHVSLSRRTLLGLLAAGGAGVLPAAPAAAVSAPAWPRDEDPVAYATRFLVGHQDAHHLFPPAVHIEALRKRLDGIEQIRQSCDAATRRKLRTVQGAYAEHLSWLSKEAGDLSGCLAWAERAALWAMDSGDYPMVTYMQLRKASLALDGRDHRTALDLAEQAVNPSWPIPPVLAGIGHAYLARGRALAGGRPDADMERAGELLAVSPGEETPGYLRFYGSRFGDAEAATAYLEAGRPGEAVDLLTSCITGLRPTQRRDKASYMARLAHAHAAAQAPDEAAMTAGEALVIATEAGSQSVRAELVRLDAILMSRWPDQAQAREFHELITAA</sequence>
<dbReference type="InterPro" id="IPR011990">
    <property type="entry name" value="TPR-like_helical_dom_sf"/>
</dbReference>
<dbReference type="OrthoDB" id="3449038at2"/>
<dbReference type="SUPFAM" id="SSF47413">
    <property type="entry name" value="lambda repressor-like DNA-binding domains"/>
    <property type="match status" value="1"/>
</dbReference>
<dbReference type="GO" id="GO:0003677">
    <property type="term" value="F:DNA binding"/>
    <property type="evidence" value="ECO:0007669"/>
    <property type="project" value="InterPro"/>
</dbReference>
<evidence type="ECO:0000313" key="2">
    <source>
        <dbReference type="EMBL" id="SEU46676.1"/>
    </source>
</evidence>
<dbReference type="Proteomes" id="UP000199361">
    <property type="component" value="Unassembled WGS sequence"/>
</dbReference>
<evidence type="ECO:0000313" key="3">
    <source>
        <dbReference type="Proteomes" id="UP000199361"/>
    </source>
</evidence>
<name>A0A1I0LTX4_9ACTN</name>
<dbReference type="RefSeq" id="WP_091094082.1">
    <property type="nucleotide sequence ID" value="NZ_FOHX01000027.1"/>
</dbReference>
<keyword evidence="3" id="KW-1185">Reference proteome</keyword>
<dbReference type="Pfam" id="PF13560">
    <property type="entry name" value="HTH_31"/>
    <property type="match status" value="1"/>
</dbReference>
<dbReference type="AlphaFoldDB" id="A0A1I0LTX4"/>
<dbReference type="EMBL" id="FOHX01000027">
    <property type="protein sequence ID" value="SEU46676.1"/>
    <property type="molecule type" value="Genomic_DNA"/>
</dbReference>
<organism evidence="2 3">
    <name type="scientific">Nonomuraea wenchangensis</name>
    <dbReference type="NCBI Taxonomy" id="568860"/>
    <lineage>
        <taxon>Bacteria</taxon>
        <taxon>Bacillati</taxon>
        <taxon>Actinomycetota</taxon>
        <taxon>Actinomycetes</taxon>
        <taxon>Streptosporangiales</taxon>
        <taxon>Streptosporangiaceae</taxon>
        <taxon>Nonomuraea</taxon>
    </lineage>
</organism>
<dbReference type="Gene3D" id="1.10.260.40">
    <property type="entry name" value="lambda repressor-like DNA-binding domains"/>
    <property type="match status" value="1"/>
</dbReference>
<evidence type="ECO:0000259" key="1">
    <source>
        <dbReference type="PROSITE" id="PS50943"/>
    </source>
</evidence>
<gene>
    <name evidence="2" type="ORF">SAMN05421811_127114</name>
</gene>
<dbReference type="Gene3D" id="1.25.40.10">
    <property type="entry name" value="Tetratricopeptide repeat domain"/>
    <property type="match status" value="1"/>
</dbReference>
<dbReference type="CDD" id="cd00093">
    <property type="entry name" value="HTH_XRE"/>
    <property type="match status" value="1"/>
</dbReference>
<dbReference type="InterPro" id="IPR001387">
    <property type="entry name" value="Cro/C1-type_HTH"/>
</dbReference>
<dbReference type="STRING" id="568860.SAMN05421811_127114"/>